<protein>
    <submittedName>
        <fullName evidence="2">Uncharacterized protein</fullName>
    </submittedName>
</protein>
<dbReference type="RefSeq" id="WP_068378164.1">
    <property type="nucleotide sequence ID" value="NZ_LSNE01000007.1"/>
</dbReference>
<reference evidence="3" key="1">
    <citation type="submission" date="2016-02" db="EMBL/GenBank/DDBJ databases">
        <authorList>
            <person name="Schultz-Johansen M."/>
            <person name="Glaring M.A."/>
            <person name="Bech P.K."/>
            <person name="Stougaard P."/>
        </authorList>
    </citation>
    <scope>NUCLEOTIDE SEQUENCE [LARGE SCALE GENOMIC DNA]</scope>
    <source>
        <strain evidence="3">S66</strain>
    </source>
</reference>
<dbReference type="AlphaFoldDB" id="A0A135ZYT3"/>
<evidence type="ECO:0000313" key="2">
    <source>
        <dbReference type="EMBL" id="KXI28142.1"/>
    </source>
</evidence>
<organism evidence="2 3">
    <name type="scientific">Paraglaciecola hydrolytica</name>
    <dbReference type="NCBI Taxonomy" id="1799789"/>
    <lineage>
        <taxon>Bacteria</taxon>
        <taxon>Pseudomonadati</taxon>
        <taxon>Pseudomonadota</taxon>
        <taxon>Gammaproteobacteria</taxon>
        <taxon>Alteromonadales</taxon>
        <taxon>Alteromonadaceae</taxon>
        <taxon>Paraglaciecola</taxon>
    </lineage>
</organism>
<evidence type="ECO:0000256" key="1">
    <source>
        <dbReference type="SAM" id="Phobius"/>
    </source>
</evidence>
<feature type="transmembrane region" description="Helical" evidence="1">
    <location>
        <begin position="62"/>
        <end position="79"/>
    </location>
</feature>
<keyword evidence="1" id="KW-0472">Membrane</keyword>
<dbReference type="Pfam" id="PF19667">
    <property type="entry name" value="DUF6170"/>
    <property type="match status" value="1"/>
</dbReference>
<keyword evidence="1" id="KW-1133">Transmembrane helix</keyword>
<evidence type="ECO:0000313" key="3">
    <source>
        <dbReference type="Proteomes" id="UP000070299"/>
    </source>
</evidence>
<name>A0A135ZYT3_9ALTE</name>
<dbReference type="STRING" id="1799789.AX660_17305"/>
<comment type="caution">
    <text evidence="2">The sequence shown here is derived from an EMBL/GenBank/DDBJ whole genome shotgun (WGS) entry which is preliminary data.</text>
</comment>
<sequence>MKLYFSSKQIPQLQHLSLPQRLDALQTAQKKLTGPEKLLLNLLKLVMLVPVFVLILQVSNNWLALLWALLVSLLYPLIIKPMEFGLCIKYLSQSKPQGT</sequence>
<dbReference type="EMBL" id="LSNE01000007">
    <property type="protein sequence ID" value="KXI28142.1"/>
    <property type="molecule type" value="Genomic_DNA"/>
</dbReference>
<dbReference type="Proteomes" id="UP000070299">
    <property type="component" value="Unassembled WGS sequence"/>
</dbReference>
<keyword evidence="1" id="KW-0812">Transmembrane</keyword>
<dbReference type="OrthoDB" id="6388882at2"/>
<gene>
    <name evidence="2" type="ORF">AX660_17305</name>
</gene>
<keyword evidence="3" id="KW-1185">Reference proteome</keyword>
<dbReference type="InterPro" id="IPR046168">
    <property type="entry name" value="DUF6170"/>
</dbReference>
<accession>A0A135ZYT3</accession>
<proteinExistence type="predicted"/>
<feature type="transmembrane region" description="Helical" evidence="1">
    <location>
        <begin position="38"/>
        <end position="56"/>
    </location>
</feature>